<protein>
    <recommendedName>
        <fullName evidence="1">Lipocalin-like domain-containing protein</fullName>
    </recommendedName>
</protein>
<organism evidence="2 3">
    <name type="scientific">Capnocytophaga endodontalis</name>
    <dbReference type="NCBI Taxonomy" id="2708117"/>
    <lineage>
        <taxon>Bacteria</taxon>
        <taxon>Pseudomonadati</taxon>
        <taxon>Bacteroidota</taxon>
        <taxon>Flavobacteriia</taxon>
        <taxon>Flavobacteriales</taxon>
        <taxon>Flavobacteriaceae</taxon>
        <taxon>Capnocytophaga</taxon>
    </lineage>
</organism>
<gene>
    <name evidence="2" type="ORF">CBG49_06490</name>
</gene>
<feature type="domain" description="Lipocalin-like" evidence="1">
    <location>
        <begin position="33"/>
        <end position="113"/>
    </location>
</feature>
<evidence type="ECO:0000313" key="3">
    <source>
        <dbReference type="Proteomes" id="UP000197007"/>
    </source>
</evidence>
<dbReference type="KEGG" id="capn:CBG49_06490"/>
<dbReference type="Proteomes" id="UP000197007">
    <property type="component" value="Chromosome"/>
</dbReference>
<keyword evidence="3" id="KW-1185">Reference proteome</keyword>
<dbReference type="AlphaFoldDB" id="A0A1Z4BND7"/>
<dbReference type="PROSITE" id="PS51257">
    <property type="entry name" value="PROKAR_LIPOPROTEIN"/>
    <property type="match status" value="1"/>
</dbReference>
<reference evidence="3" key="1">
    <citation type="submission" date="2017-06" db="EMBL/GenBank/DDBJ databases">
        <title>Complete genome sequence of Capnocytophaga sp. KCOM 1579 (=ChDC OS43) isolated from a human refractory periapical abscess lesion.</title>
        <authorList>
            <person name="Kook J.-K."/>
            <person name="Park S.-N."/>
            <person name="Lim Y.K."/>
            <person name="Roh H."/>
        </authorList>
    </citation>
    <scope>NUCLEOTIDE SEQUENCE [LARGE SCALE GENOMIC DNA]</scope>
    <source>
        <strain evidence="3">ChDC OS43</strain>
    </source>
</reference>
<dbReference type="InterPro" id="IPR024311">
    <property type="entry name" value="Lipocalin-like"/>
</dbReference>
<proteinExistence type="predicted"/>
<dbReference type="RefSeq" id="WP_009413405.1">
    <property type="nucleotide sequence ID" value="NZ_CP022022.1"/>
</dbReference>
<evidence type="ECO:0000313" key="2">
    <source>
        <dbReference type="EMBL" id="ASF42750.1"/>
    </source>
</evidence>
<evidence type="ECO:0000259" key="1">
    <source>
        <dbReference type="Pfam" id="PF13648"/>
    </source>
</evidence>
<accession>A0A1Z4BND7</accession>
<dbReference type="EMBL" id="CP022022">
    <property type="protein sequence ID" value="ASF42750.1"/>
    <property type="molecule type" value="Genomic_DNA"/>
</dbReference>
<name>A0A1Z4BND7_9FLAO</name>
<sequence>MKKLLKMAFIAAAFFVTSCGKSDDGASINSKDLIGTWYLESVTMMKTSAPLNDCNKQTNIVFTDTQISLTMYEGVANDCQMTKQTDTYRISRNTIITNDEAVKVSLSGNKLTFIDTENIDGNTVPITMVFVKR</sequence>
<dbReference type="Pfam" id="PF13648">
    <property type="entry name" value="Lipocalin_4"/>
    <property type="match status" value="1"/>
</dbReference>